<keyword evidence="1" id="KW-0472">Membrane</keyword>
<dbReference type="EMBL" id="CP104694">
    <property type="protein sequence ID" value="UXI69704.1"/>
    <property type="molecule type" value="Genomic_DNA"/>
</dbReference>
<evidence type="ECO:0000313" key="2">
    <source>
        <dbReference type="EMBL" id="UXI69704.1"/>
    </source>
</evidence>
<gene>
    <name evidence="2" type="ORF">N4264_08750</name>
</gene>
<evidence type="ECO:0000313" key="3">
    <source>
        <dbReference type="Proteomes" id="UP001064632"/>
    </source>
</evidence>
<accession>A0ABY6BIL0</accession>
<feature type="transmembrane region" description="Helical" evidence="1">
    <location>
        <begin position="55"/>
        <end position="75"/>
    </location>
</feature>
<dbReference type="Proteomes" id="UP001064632">
    <property type="component" value="Chromosome"/>
</dbReference>
<dbReference type="RefSeq" id="WP_261696657.1">
    <property type="nucleotide sequence ID" value="NZ_CP104694.1"/>
</dbReference>
<organism evidence="2 3">
    <name type="scientific">Tahibacter amnicola</name>
    <dbReference type="NCBI Taxonomy" id="2976241"/>
    <lineage>
        <taxon>Bacteria</taxon>
        <taxon>Pseudomonadati</taxon>
        <taxon>Pseudomonadota</taxon>
        <taxon>Gammaproteobacteria</taxon>
        <taxon>Lysobacterales</taxon>
        <taxon>Rhodanobacteraceae</taxon>
        <taxon>Tahibacter</taxon>
    </lineage>
</organism>
<proteinExistence type="predicted"/>
<keyword evidence="3" id="KW-1185">Reference proteome</keyword>
<keyword evidence="1" id="KW-0812">Transmembrane</keyword>
<protein>
    <submittedName>
        <fullName evidence="2">Uncharacterized protein</fullName>
    </submittedName>
</protein>
<keyword evidence="1" id="KW-1133">Transmembrane helix</keyword>
<name>A0ABY6BIL0_9GAMM</name>
<reference evidence="2" key="1">
    <citation type="submission" date="2022-09" db="EMBL/GenBank/DDBJ databases">
        <title>Tahibacter sp. nov., isolated from a fresh water.</title>
        <authorList>
            <person name="Baek J.H."/>
            <person name="Lee J.K."/>
            <person name="Kim J.M."/>
            <person name="Jeon C.O."/>
        </authorList>
    </citation>
    <scope>NUCLEOTIDE SEQUENCE</scope>
    <source>
        <strain evidence="2">W38</strain>
    </source>
</reference>
<sequence>MHDEAAVKLLTEIRDIQLRLESSYQETARRALEIQQAAVETQRAAYEQQMRTARLYRRVVGSSAVIMVIILFMAFRSSF</sequence>
<evidence type="ECO:0000256" key="1">
    <source>
        <dbReference type="SAM" id="Phobius"/>
    </source>
</evidence>